<accession>A0A813EIW9</accession>
<dbReference type="SMART" id="SM00248">
    <property type="entry name" value="ANK"/>
    <property type="match status" value="3"/>
</dbReference>
<proteinExistence type="predicted"/>
<dbReference type="Proteomes" id="UP000654075">
    <property type="component" value="Unassembled WGS sequence"/>
</dbReference>
<protein>
    <recommendedName>
        <fullName evidence="4">B30.2/SPRY domain-containing protein</fullName>
    </recommendedName>
</protein>
<dbReference type="Pfam" id="PF12796">
    <property type="entry name" value="Ank_2"/>
    <property type="match status" value="1"/>
</dbReference>
<sequence>MNGHTGVLELLQKVGADLEAASGTGATPAFLAANFGRTKVLRLLLESKANLETLTIEGMAPAHEAASSGRVKVLEFLREVGVDLQARCLKGNTPLICAVKNGRVAAINCLLAARVDVNASGYRGIERASDCSRAALNSNSDDSNAKEVLEILQQAGGRETSYSLRGLKPLRPIYVPCPSTWLTSGAPHLCRSSGRFYHEVQLDTTGFDEPWLGWLTTEFVESKGLGDDEHGWAANGQQQLQKHSGKTVPAEWPSPWMAGDTVGLALDIEGGLMQFSLNGQWVLAAAMSFSTSGQSFFPAVSMKGFVKLHLCEDAWRFAAPQEGFEAWTDSGEIYEWCAEKQQQPQPQ</sequence>
<evidence type="ECO:0000313" key="5">
    <source>
        <dbReference type="EMBL" id="CAE8597607.1"/>
    </source>
</evidence>
<dbReference type="PROSITE" id="PS50297">
    <property type="entry name" value="ANK_REP_REGION"/>
    <property type="match status" value="2"/>
</dbReference>
<dbReference type="PANTHER" id="PTHR24198">
    <property type="entry name" value="ANKYRIN REPEAT AND PROTEIN KINASE DOMAIN-CONTAINING PROTEIN"/>
    <property type="match status" value="1"/>
</dbReference>
<dbReference type="Gene3D" id="1.25.40.20">
    <property type="entry name" value="Ankyrin repeat-containing domain"/>
    <property type="match status" value="1"/>
</dbReference>
<dbReference type="SUPFAM" id="SSF48403">
    <property type="entry name" value="Ankyrin repeat"/>
    <property type="match status" value="1"/>
</dbReference>
<dbReference type="SUPFAM" id="SSF49899">
    <property type="entry name" value="Concanavalin A-like lectins/glucanases"/>
    <property type="match status" value="1"/>
</dbReference>
<dbReference type="OrthoDB" id="415718at2759"/>
<dbReference type="SMART" id="SM00449">
    <property type="entry name" value="SPRY"/>
    <property type="match status" value="1"/>
</dbReference>
<dbReference type="InterPro" id="IPR036770">
    <property type="entry name" value="Ankyrin_rpt-contain_sf"/>
</dbReference>
<feature type="repeat" description="ANK" evidence="3">
    <location>
        <begin position="24"/>
        <end position="56"/>
    </location>
</feature>
<dbReference type="InterPro" id="IPR002110">
    <property type="entry name" value="Ankyrin_rpt"/>
</dbReference>
<evidence type="ECO:0000313" key="6">
    <source>
        <dbReference type="Proteomes" id="UP000654075"/>
    </source>
</evidence>
<keyword evidence="1" id="KW-0677">Repeat</keyword>
<dbReference type="Gene3D" id="2.60.120.920">
    <property type="match status" value="1"/>
</dbReference>
<name>A0A813EIW9_POLGL</name>
<evidence type="ECO:0000259" key="4">
    <source>
        <dbReference type="PROSITE" id="PS50188"/>
    </source>
</evidence>
<evidence type="ECO:0000256" key="2">
    <source>
        <dbReference type="ARBA" id="ARBA00023043"/>
    </source>
</evidence>
<feature type="repeat" description="ANK" evidence="3">
    <location>
        <begin position="90"/>
        <end position="122"/>
    </location>
</feature>
<dbReference type="InterPro" id="IPR001870">
    <property type="entry name" value="B30.2/SPRY"/>
</dbReference>
<dbReference type="InterPro" id="IPR003877">
    <property type="entry name" value="SPRY_dom"/>
</dbReference>
<comment type="caution">
    <text evidence="5">The sequence shown here is derived from an EMBL/GenBank/DDBJ whole genome shotgun (WGS) entry which is preliminary data.</text>
</comment>
<evidence type="ECO:0000256" key="1">
    <source>
        <dbReference type="ARBA" id="ARBA00022737"/>
    </source>
</evidence>
<feature type="domain" description="B30.2/SPRY" evidence="4">
    <location>
        <begin position="118"/>
        <end position="317"/>
    </location>
</feature>
<dbReference type="EMBL" id="CAJNNV010009628">
    <property type="protein sequence ID" value="CAE8597607.1"/>
    <property type="molecule type" value="Genomic_DNA"/>
</dbReference>
<dbReference type="AlphaFoldDB" id="A0A813EIW9"/>
<dbReference type="PROSITE" id="PS50088">
    <property type="entry name" value="ANK_REPEAT"/>
    <property type="match status" value="3"/>
</dbReference>
<feature type="repeat" description="ANK" evidence="3">
    <location>
        <begin position="57"/>
        <end position="89"/>
    </location>
</feature>
<dbReference type="InterPro" id="IPR043136">
    <property type="entry name" value="B30.2/SPRY_sf"/>
</dbReference>
<dbReference type="PANTHER" id="PTHR24198:SF165">
    <property type="entry name" value="ANKYRIN REPEAT-CONTAINING PROTEIN-RELATED"/>
    <property type="match status" value="1"/>
</dbReference>
<dbReference type="PROSITE" id="PS50188">
    <property type="entry name" value="B302_SPRY"/>
    <property type="match status" value="1"/>
</dbReference>
<organism evidence="5 6">
    <name type="scientific">Polarella glacialis</name>
    <name type="common">Dinoflagellate</name>
    <dbReference type="NCBI Taxonomy" id="89957"/>
    <lineage>
        <taxon>Eukaryota</taxon>
        <taxon>Sar</taxon>
        <taxon>Alveolata</taxon>
        <taxon>Dinophyceae</taxon>
        <taxon>Suessiales</taxon>
        <taxon>Suessiaceae</taxon>
        <taxon>Polarella</taxon>
    </lineage>
</organism>
<dbReference type="Pfam" id="PF00023">
    <property type="entry name" value="Ank"/>
    <property type="match status" value="1"/>
</dbReference>
<reference evidence="5" key="1">
    <citation type="submission" date="2021-02" db="EMBL/GenBank/DDBJ databases">
        <authorList>
            <person name="Dougan E. K."/>
            <person name="Rhodes N."/>
            <person name="Thang M."/>
            <person name="Chan C."/>
        </authorList>
    </citation>
    <scope>NUCLEOTIDE SEQUENCE</scope>
</reference>
<keyword evidence="6" id="KW-1185">Reference proteome</keyword>
<dbReference type="InterPro" id="IPR013320">
    <property type="entry name" value="ConA-like_dom_sf"/>
</dbReference>
<evidence type="ECO:0000256" key="3">
    <source>
        <dbReference type="PROSITE-ProRule" id="PRU00023"/>
    </source>
</evidence>
<keyword evidence="2 3" id="KW-0040">ANK repeat</keyword>
<dbReference type="Pfam" id="PF00622">
    <property type="entry name" value="SPRY"/>
    <property type="match status" value="1"/>
</dbReference>
<gene>
    <name evidence="5" type="ORF">PGLA1383_LOCUS16043</name>
</gene>
<dbReference type="CDD" id="cd11709">
    <property type="entry name" value="SPRY"/>
    <property type="match status" value="1"/>
</dbReference>